<dbReference type="SUPFAM" id="SSF51735">
    <property type="entry name" value="NAD(P)-binding Rossmann-fold domains"/>
    <property type="match status" value="1"/>
</dbReference>
<dbReference type="InterPro" id="IPR036291">
    <property type="entry name" value="NAD(P)-bd_dom_sf"/>
</dbReference>
<dbReference type="PANTHER" id="PTHR43454:SF1">
    <property type="entry name" value="GLYCERALDEHYDE 3-PHOSPHATE DEHYDROGENASE NAD(P) BINDING DOMAIN-CONTAINING PROTEIN"/>
    <property type="match status" value="1"/>
</dbReference>
<evidence type="ECO:0000256" key="1">
    <source>
        <dbReference type="ARBA" id="ARBA00007406"/>
    </source>
</evidence>
<dbReference type="CDD" id="cd05214">
    <property type="entry name" value="GAPDH_I_N"/>
    <property type="match status" value="1"/>
</dbReference>
<evidence type="ECO:0000256" key="4">
    <source>
        <dbReference type="RuleBase" id="RU361160"/>
    </source>
</evidence>
<dbReference type="EC" id="1.2.1.-" evidence="4"/>
<protein>
    <recommendedName>
        <fullName evidence="4">Glyceraldehyde-3-phosphate dehydrogenase</fullName>
        <ecNumber evidence="4">1.2.1.-</ecNumber>
    </recommendedName>
</protein>
<keyword evidence="2 4" id="KW-0560">Oxidoreductase</keyword>
<evidence type="ECO:0000313" key="6">
    <source>
        <dbReference type="EMBL" id="MFC4740648.1"/>
    </source>
</evidence>
<dbReference type="Gene3D" id="3.30.360.10">
    <property type="entry name" value="Dihydrodipicolinate Reductase, domain 2"/>
    <property type="match status" value="1"/>
</dbReference>
<dbReference type="InterPro" id="IPR006424">
    <property type="entry name" value="Glyceraldehyde-3-P_DH_1"/>
</dbReference>
<dbReference type="InterPro" id="IPR020828">
    <property type="entry name" value="GlycerAld_3-P_DH_NAD(P)-bd"/>
</dbReference>
<dbReference type="Pfam" id="PF02800">
    <property type="entry name" value="Gp_dh_C"/>
    <property type="match status" value="1"/>
</dbReference>
<dbReference type="GO" id="GO:0004365">
    <property type="term" value="F:glyceraldehyde-3-phosphate dehydrogenase (NAD+) (phosphorylating) activity"/>
    <property type="evidence" value="ECO:0007669"/>
    <property type="project" value="UniProtKB-EC"/>
</dbReference>
<dbReference type="PANTHER" id="PTHR43454">
    <property type="entry name" value="GLYCERALDEHYDE-3-PHOSPHATE DEHYDROGENASE"/>
    <property type="match status" value="1"/>
</dbReference>
<dbReference type="NCBIfam" id="TIGR01534">
    <property type="entry name" value="GAPDH-I"/>
    <property type="match status" value="1"/>
</dbReference>
<evidence type="ECO:0000256" key="2">
    <source>
        <dbReference type="ARBA" id="ARBA00023002"/>
    </source>
</evidence>
<dbReference type="Proteomes" id="UP001595885">
    <property type="component" value="Unassembled WGS sequence"/>
</dbReference>
<dbReference type="SMART" id="SM00846">
    <property type="entry name" value="Gp_dh_N"/>
    <property type="match status" value="1"/>
</dbReference>
<dbReference type="CDD" id="cd18126">
    <property type="entry name" value="GAPDH_I_C"/>
    <property type="match status" value="1"/>
</dbReference>
<dbReference type="NCBIfam" id="NF006139">
    <property type="entry name" value="PRK08289.1"/>
    <property type="match status" value="1"/>
</dbReference>
<dbReference type="Gene3D" id="3.40.50.720">
    <property type="entry name" value="NAD(P)-binding Rossmann-like Domain"/>
    <property type="match status" value="1"/>
</dbReference>
<dbReference type="EMBL" id="JBHSGW010000026">
    <property type="protein sequence ID" value="MFC4740648.1"/>
    <property type="molecule type" value="Genomic_DNA"/>
</dbReference>
<comment type="similarity">
    <text evidence="1 3">Belongs to the glyceraldehyde-3-phosphate dehydrogenase family.</text>
</comment>
<dbReference type="InterPro" id="IPR020831">
    <property type="entry name" value="GlycerAld/Erythrose_P_DH"/>
</dbReference>
<dbReference type="SUPFAM" id="SSF55347">
    <property type="entry name" value="Glyceraldehyde-3-phosphate dehydrogenase-like, C-terminal domain"/>
    <property type="match status" value="1"/>
</dbReference>
<sequence>MSNNNLYEKELSFQADRRKAGVEFIKIISDLWYDKSIELVLFRNQLIDRNVSDIINLHEYAGAFVQKPINIFDSVEIADAINSLDLPPSRIDIGKLTYEYHLEDDKYNDAKAFVIDKLKDAKATTEIKPKDVVLYGFGRIGRLLAREMMGKIGKGQQLRLRAIVTRDKSDATLLEKRASLLRYDSVHGDFEGSVEADVENNALIINGTTVHIITANGPEEIDYTQYGINDALVIDNTGAFTTEEALRRHMTSKGTSKVLLTAPGKGVPNIVYGVNHEEYNPDTVDIFSAASCTTNAITPILKAVEDTLGVVKGHLETIHAYTNDQNLVDNMHKKYRRGRAAALNMVITETGAGSAVAKALPNLAGKLTSNAIRVPVPNGSLVVLNLEVGKETSIEDVNNIMKKYALEGKLVEQIKYSLNNELVSSDIVGTSAPSIFDSNATIVSGDGKNIVLYVWYDNEYGYSHQVIRLAKYIAKVRRYTYY</sequence>
<dbReference type="PROSITE" id="PS00071">
    <property type="entry name" value="GAPDH"/>
    <property type="match status" value="1"/>
</dbReference>
<keyword evidence="7" id="KW-1185">Reference proteome</keyword>
<evidence type="ECO:0000313" key="7">
    <source>
        <dbReference type="Proteomes" id="UP001595885"/>
    </source>
</evidence>
<reference evidence="7" key="1">
    <citation type="journal article" date="2019" name="Int. J. Syst. Evol. Microbiol.">
        <title>The Global Catalogue of Microorganisms (GCM) 10K type strain sequencing project: providing services to taxonomists for standard genome sequencing and annotation.</title>
        <authorList>
            <consortium name="The Broad Institute Genomics Platform"/>
            <consortium name="The Broad Institute Genome Sequencing Center for Infectious Disease"/>
            <person name="Wu L."/>
            <person name="Ma J."/>
        </authorList>
    </citation>
    <scope>NUCLEOTIDE SEQUENCE [LARGE SCALE GENOMIC DNA]</scope>
    <source>
        <strain evidence="7">CCUG 50349</strain>
    </source>
</reference>
<dbReference type="InterPro" id="IPR020829">
    <property type="entry name" value="GlycerAld_3-P_DH_cat"/>
</dbReference>
<dbReference type="InterPro" id="IPR020830">
    <property type="entry name" value="GlycerAld_3-P_DH_AS"/>
</dbReference>
<feature type="domain" description="Glyceraldehyde 3-phosphate dehydrogenase NAD(P) binding" evidence="5">
    <location>
        <begin position="130"/>
        <end position="292"/>
    </location>
</feature>
<organism evidence="6 7">
    <name type="scientific">Flavobacterium ponti</name>
    <dbReference type="NCBI Taxonomy" id="665133"/>
    <lineage>
        <taxon>Bacteria</taxon>
        <taxon>Pseudomonadati</taxon>
        <taxon>Bacteroidota</taxon>
        <taxon>Flavobacteriia</taxon>
        <taxon>Flavobacteriales</taxon>
        <taxon>Flavobacteriaceae</taxon>
        <taxon>Flavobacterium</taxon>
    </lineage>
</organism>
<accession>A0ABV9P4W5</accession>
<evidence type="ECO:0000256" key="3">
    <source>
        <dbReference type="RuleBase" id="RU000397"/>
    </source>
</evidence>
<name>A0ABV9P4W5_9FLAO</name>
<dbReference type="PRINTS" id="PR00078">
    <property type="entry name" value="G3PDHDRGNASE"/>
</dbReference>
<evidence type="ECO:0000259" key="5">
    <source>
        <dbReference type="SMART" id="SM00846"/>
    </source>
</evidence>
<dbReference type="RefSeq" id="WP_379742441.1">
    <property type="nucleotide sequence ID" value="NZ_JBHSGW010000026.1"/>
</dbReference>
<proteinExistence type="inferred from homology"/>
<comment type="caution">
    <text evidence="6">The sequence shown here is derived from an EMBL/GenBank/DDBJ whole genome shotgun (WGS) entry which is preliminary data.</text>
</comment>
<gene>
    <name evidence="6" type="ORF">ACFO3U_11660</name>
</gene>
<dbReference type="Pfam" id="PF00044">
    <property type="entry name" value="Gp_dh_N"/>
    <property type="match status" value="1"/>
</dbReference>